<sequence length="292" mass="33164">MDTITKLLRARALADHKARIPIDRLDAEHRRHLVRAINNVLSTELALFTYAQIIDGLPTGDVAWDVRSPLLQGEHPLATEHEELCPAAMEKAREVCPKWDTEMLRFSPQVLNAYQEAAPGSKLFATRLSEMVAIAIHEFGVLLYQLDFCVHKGGREAVDAIAKWKETSKPEFIHYLDHDIYPQGVADVVGYWGEDRILRGVVVFERRAEERDGHNSNYSNPDPPNIYLSPSRAKVTIRVTQLRDEQQQKLVDFLLLEDASKAAESSPLPILVDKKNLKRFKLESSIVKYGIF</sequence>
<dbReference type="EMBL" id="JAFFHA010000005">
    <property type="protein sequence ID" value="KAK4655469.1"/>
    <property type="molecule type" value="Genomic_DNA"/>
</dbReference>
<accession>A0ABR0GIA0</accession>
<evidence type="ECO:0000313" key="2">
    <source>
        <dbReference type="Proteomes" id="UP001323405"/>
    </source>
</evidence>
<name>A0ABR0GIA0_9PEZI</name>
<proteinExistence type="predicted"/>
<reference evidence="1 2" key="1">
    <citation type="journal article" date="2023" name="bioRxiv">
        <title>High-quality genome assemblies of four members of thePodospora anserinaspecies complex.</title>
        <authorList>
            <person name="Ament-Velasquez S.L."/>
            <person name="Vogan A.A."/>
            <person name="Wallerman O."/>
            <person name="Hartmann F."/>
            <person name="Gautier V."/>
            <person name="Silar P."/>
            <person name="Giraud T."/>
            <person name="Johannesson H."/>
        </authorList>
    </citation>
    <scope>NUCLEOTIDE SEQUENCE [LARGE SCALE GENOMIC DNA]</scope>
    <source>
        <strain evidence="1 2">CBS 415.72m</strain>
    </source>
</reference>
<dbReference type="RefSeq" id="XP_062744444.1">
    <property type="nucleotide sequence ID" value="XM_062888557.1"/>
</dbReference>
<protein>
    <submittedName>
        <fullName evidence="1">Uncharacterized protein</fullName>
    </submittedName>
</protein>
<comment type="caution">
    <text evidence="1">The sequence shown here is derived from an EMBL/GenBank/DDBJ whole genome shotgun (WGS) entry which is preliminary data.</text>
</comment>
<gene>
    <name evidence="1" type="ORF">QC762_302720</name>
</gene>
<dbReference type="Proteomes" id="UP001323405">
    <property type="component" value="Unassembled WGS sequence"/>
</dbReference>
<dbReference type="GeneID" id="87908464"/>
<evidence type="ECO:0000313" key="1">
    <source>
        <dbReference type="EMBL" id="KAK4655469.1"/>
    </source>
</evidence>
<organism evidence="1 2">
    <name type="scientific">Podospora pseudocomata</name>
    <dbReference type="NCBI Taxonomy" id="2093779"/>
    <lineage>
        <taxon>Eukaryota</taxon>
        <taxon>Fungi</taxon>
        <taxon>Dikarya</taxon>
        <taxon>Ascomycota</taxon>
        <taxon>Pezizomycotina</taxon>
        <taxon>Sordariomycetes</taxon>
        <taxon>Sordariomycetidae</taxon>
        <taxon>Sordariales</taxon>
        <taxon>Podosporaceae</taxon>
        <taxon>Podospora</taxon>
    </lineage>
</organism>
<keyword evidence="2" id="KW-1185">Reference proteome</keyword>